<dbReference type="Proteomes" id="UP000178429">
    <property type="component" value="Unassembled WGS sequence"/>
</dbReference>
<name>A0A1F8C490_9BACT</name>
<evidence type="ECO:0000313" key="1">
    <source>
        <dbReference type="EMBL" id="OGM70538.1"/>
    </source>
</evidence>
<evidence type="ECO:0000313" key="2">
    <source>
        <dbReference type="Proteomes" id="UP000178429"/>
    </source>
</evidence>
<dbReference type="EMBL" id="MGHL01000004">
    <property type="protein sequence ID" value="OGM70538.1"/>
    <property type="molecule type" value="Genomic_DNA"/>
</dbReference>
<gene>
    <name evidence="1" type="ORF">A2975_02035</name>
</gene>
<sequence>MKIKKEGVGEEIATGGIDLDRYLVDTSNIEPDVARGDALDWAKGYKLDTEKFGDDDAYVQKIQNAIEFAEHGYWAPLGGLVLETAEEMMLGVGDIETQVNFQDFVSGLKFIGLALSMKTDEMPDRILIKEKVVEINTQVRFF</sequence>
<reference evidence="1 2" key="1">
    <citation type="journal article" date="2016" name="Nat. Commun.">
        <title>Thousands of microbial genomes shed light on interconnected biogeochemical processes in an aquifer system.</title>
        <authorList>
            <person name="Anantharaman K."/>
            <person name="Brown C.T."/>
            <person name="Hug L.A."/>
            <person name="Sharon I."/>
            <person name="Castelle C.J."/>
            <person name="Probst A.J."/>
            <person name="Thomas B.C."/>
            <person name="Singh A."/>
            <person name="Wilkins M.J."/>
            <person name="Karaoz U."/>
            <person name="Brodie E.L."/>
            <person name="Williams K.H."/>
            <person name="Hubbard S.S."/>
            <person name="Banfield J.F."/>
        </authorList>
    </citation>
    <scope>NUCLEOTIDE SEQUENCE [LARGE SCALE GENOMIC DNA]</scope>
</reference>
<protein>
    <submittedName>
        <fullName evidence="1">Uncharacterized protein</fullName>
    </submittedName>
</protein>
<dbReference type="AlphaFoldDB" id="A0A1F8C490"/>
<accession>A0A1F8C490</accession>
<comment type="caution">
    <text evidence="1">The sequence shown here is derived from an EMBL/GenBank/DDBJ whole genome shotgun (WGS) entry which is preliminary data.</text>
</comment>
<proteinExistence type="predicted"/>
<organism evidence="1 2">
    <name type="scientific">Candidatus Woesebacteria bacterium RIFCSPLOWO2_01_FULL_44_14</name>
    <dbReference type="NCBI Taxonomy" id="1802525"/>
    <lineage>
        <taxon>Bacteria</taxon>
        <taxon>Candidatus Woeseibacteriota</taxon>
    </lineage>
</organism>
<dbReference type="STRING" id="1802525.A2975_02035"/>